<evidence type="ECO:0000313" key="3">
    <source>
        <dbReference type="EMBL" id="KAK0466909.1"/>
    </source>
</evidence>
<name>A0AA39NJX6_ARMTA</name>
<feature type="domain" description="Yeast cell wall synthesis Kre9/Knh1-like N-terminal" evidence="2">
    <location>
        <begin position="21"/>
        <end position="108"/>
    </location>
</feature>
<proteinExistence type="predicted"/>
<evidence type="ECO:0000259" key="2">
    <source>
        <dbReference type="Pfam" id="PF10342"/>
    </source>
</evidence>
<dbReference type="GeneID" id="85354856"/>
<evidence type="ECO:0000313" key="4">
    <source>
        <dbReference type="Proteomes" id="UP001175211"/>
    </source>
</evidence>
<sequence length="115" mass="12524">HLLSPSPILISRDVYVPPITSPDASTVWTVNTTQTVTWDVSDPPVNITNRYGLIMLRKDGLTTPLILANGFDILLGNFEVTVPWVVEGDDYSIVLFGDSGNWSPDFTITGSGIAF</sequence>
<dbReference type="AlphaFoldDB" id="A0AA39NJX6"/>
<dbReference type="Pfam" id="PF10342">
    <property type="entry name" value="Kre9_KNH"/>
    <property type="match status" value="1"/>
</dbReference>
<dbReference type="InterPro" id="IPR018466">
    <property type="entry name" value="Kre9/Knh1-like_N"/>
</dbReference>
<comment type="caution">
    <text evidence="3">The sequence shown here is derived from an EMBL/GenBank/DDBJ whole genome shotgun (WGS) entry which is preliminary data.</text>
</comment>
<protein>
    <recommendedName>
        <fullName evidence="2">Yeast cell wall synthesis Kre9/Knh1-like N-terminal domain-containing protein</fullName>
    </recommendedName>
</protein>
<reference evidence="3" key="1">
    <citation type="submission" date="2023-06" db="EMBL/GenBank/DDBJ databases">
        <authorList>
            <consortium name="Lawrence Berkeley National Laboratory"/>
            <person name="Ahrendt S."/>
            <person name="Sahu N."/>
            <person name="Indic B."/>
            <person name="Wong-Bajracharya J."/>
            <person name="Merenyi Z."/>
            <person name="Ke H.-M."/>
            <person name="Monk M."/>
            <person name="Kocsube S."/>
            <person name="Drula E."/>
            <person name="Lipzen A."/>
            <person name="Balint B."/>
            <person name="Henrissat B."/>
            <person name="Andreopoulos B."/>
            <person name="Martin F.M."/>
            <person name="Harder C.B."/>
            <person name="Rigling D."/>
            <person name="Ford K.L."/>
            <person name="Foster G.D."/>
            <person name="Pangilinan J."/>
            <person name="Papanicolaou A."/>
            <person name="Barry K."/>
            <person name="LaButti K."/>
            <person name="Viragh M."/>
            <person name="Koriabine M."/>
            <person name="Yan M."/>
            <person name="Riley R."/>
            <person name="Champramary S."/>
            <person name="Plett K.L."/>
            <person name="Tsai I.J."/>
            <person name="Slot J."/>
            <person name="Sipos G."/>
            <person name="Plett J."/>
            <person name="Nagy L.G."/>
            <person name="Grigoriev I.V."/>
        </authorList>
    </citation>
    <scope>NUCLEOTIDE SEQUENCE</scope>
    <source>
        <strain evidence="3">CCBAS 213</strain>
    </source>
</reference>
<accession>A0AA39NJX6</accession>
<keyword evidence="1" id="KW-0732">Signal</keyword>
<organism evidence="3 4">
    <name type="scientific">Armillaria tabescens</name>
    <name type="common">Ringless honey mushroom</name>
    <name type="synonym">Agaricus tabescens</name>
    <dbReference type="NCBI Taxonomy" id="1929756"/>
    <lineage>
        <taxon>Eukaryota</taxon>
        <taxon>Fungi</taxon>
        <taxon>Dikarya</taxon>
        <taxon>Basidiomycota</taxon>
        <taxon>Agaricomycotina</taxon>
        <taxon>Agaricomycetes</taxon>
        <taxon>Agaricomycetidae</taxon>
        <taxon>Agaricales</taxon>
        <taxon>Marasmiineae</taxon>
        <taxon>Physalacriaceae</taxon>
        <taxon>Desarmillaria</taxon>
    </lineage>
</organism>
<dbReference type="Proteomes" id="UP001175211">
    <property type="component" value="Unassembled WGS sequence"/>
</dbReference>
<feature type="non-terminal residue" evidence="3">
    <location>
        <position position="115"/>
    </location>
</feature>
<keyword evidence="4" id="KW-1185">Reference proteome</keyword>
<evidence type="ECO:0000256" key="1">
    <source>
        <dbReference type="ARBA" id="ARBA00022729"/>
    </source>
</evidence>
<dbReference type="EMBL" id="JAUEPS010000003">
    <property type="protein sequence ID" value="KAK0466909.1"/>
    <property type="molecule type" value="Genomic_DNA"/>
</dbReference>
<gene>
    <name evidence="3" type="ORF">EV420DRAFT_1506060</name>
</gene>
<dbReference type="RefSeq" id="XP_060337501.1">
    <property type="nucleotide sequence ID" value="XM_060471308.1"/>
</dbReference>